<evidence type="ECO:0000313" key="9">
    <source>
        <dbReference type="EMBL" id="VAW08979.1"/>
    </source>
</evidence>
<dbReference type="PRINTS" id="PR01467">
    <property type="entry name" value="ARGREPRESSOR"/>
</dbReference>
<dbReference type="PANTHER" id="PTHR34471:SF1">
    <property type="entry name" value="ARGININE REPRESSOR"/>
    <property type="match status" value="1"/>
</dbReference>
<dbReference type="GO" id="GO:0006525">
    <property type="term" value="P:arginine metabolic process"/>
    <property type="evidence" value="ECO:0007669"/>
    <property type="project" value="InterPro"/>
</dbReference>
<dbReference type="SUPFAM" id="SSF46785">
    <property type="entry name" value="Winged helix' DNA-binding domain"/>
    <property type="match status" value="1"/>
</dbReference>
<keyword evidence="4" id="KW-0805">Transcription regulation</keyword>
<dbReference type="InterPro" id="IPR036390">
    <property type="entry name" value="WH_DNA-bd_sf"/>
</dbReference>
<evidence type="ECO:0000259" key="8">
    <source>
        <dbReference type="Pfam" id="PF02863"/>
    </source>
</evidence>
<name>A0A3B0TA55_9ZZZZ</name>
<keyword evidence="6" id="KW-0804">Transcription</keyword>
<feature type="domain" description="Arginine repressor C-terminal" evidence="8">
    <location>
        <begin position="72"/>
        <end position="136"/>
    </location>
</feature>
<evidence type="ECO:0000256" key="2">
    <source>
        <dbReference type="ARBA" id="ARBA00008316"/>
    </source>
</evidence>
<dbReference type="InterPro" id="IPR036251">
    <property type="entry name" value="Arg_repress_C_sf"/>
</dbReference>
<evidence type="ECO:0000256" key="1">
    <source>
        <dbReference type="ARBA" id="ARBA00004496"/>
    </source>
</evidence>
<reference evidence="9" key="1">
    <citation type="submission" date="2018-06" db="EMBL/GenBank/DDBJ databases">
        <authorList>
            <person name="Zhirakovskaya E."/>
        </authorList>
    </citation>
    <scope>NUCLEOTIDE SEQUENCE</scope>
</reference>
<evidence type="ECO:0000256" key="3">
    <source>
        <dbReference type="ARBA" id="ARBA00022490"/>
    </source>
</evidence>
<comment type="similarity">
    <text evidence="2">Belongs to the ArgR family.</text>
</comment>
<dbReference type="PANTHER" id="PTHR34471">
    <property type="entry name" value="ARGININE REPRESSOR"/>
    <property type="match status" value="1"/>
</dbReference>
<protein>
    <submittedName>
        <fullName evidence="9">Arginine pathway regulatory protein ArgR, repressor of arg regulon</fullName>
    </submittedName>
</protein>
<dbReference type="InterPro" id="IPR020900">
    <property type="entry name" value="Arg_repress_DNA-bd"/>
</dbReference>
<gene>
    <name evidence="9" type="ORF">MNBD_ACTINO01-2647</name>
</gene>
<dbReference type="GO" id="GO:0003677">
    <property type="term" value="F:DNA binding"/>
    <property type="evidence" value="ECO:0007669"/>
    <property type="project" value="UniProtKB-KW"/>
</dbReference>
<dbReference type="GO" id="GO:0051259">
    <property type="term" value="P:protein complex oligomerization"/>
    <property type="evidence" value="ECO:0007669"/>
    <property type="project" value="InterPro"/>
</dbReference>
<dbReference type="Gene3D" id="1.10.10.10">
    <property type="entry name" value="Winged helix-like DNA-binding domain superfamily/Winged helix DNA-binding domain"/>
    <property type="match status" value="1"/>
</dbReference>
<dbReference type="InterPro" id="IPR036388">
    <property type="entry name" value="WH-like_DNA-bd_sf"/>
</dbReference>
<feature type="domain" description="Arginine repressor DNA-binding" evidence="7">
    <location>
        <begin position="2"/>
        <end position="55"/>
    </location>
</feature>
<sequence>MRSLLEGSDVSSQAELRDVLATQGFEVTQATVSRDLDAIGAVRIKAKGTVTYRIGAGDVATERIALFQAVDEFVELVATSGNIVILKVPPGAAQFVASRIDAAGVEGVLGTIAGDDTIMVIADEVAGAEEVSKRVQGTERS</sequence>
<evidence type="ECO:0000259" key="7">
    <source>
        <dbReference type="Pfam" id="PF01316"/>
    </source>
</evidence>
<evidence type="ECO:0000256" key="4">
    <source>
        <dbReference type="ARBA" id="ARBA00023015"/>
    </source>
</evidence>
<evidence type="ECO:0000256" key="5">
    <source>
        <dbReference type="ARBA" id="ARBA00023125"/>
    </source>
</evidence>
<dbReference type="SUPFAM" id="SSF55252">
    <property type="entry name" value="C-terminal domain of arginine repressor"/>
    <property type="match status" value="1"/>
</dbReference>
<proteinExistence type="inferred from homology"/>
<dbReference type="Gene3D" id="3.30.1360.40">
    <property type="match status" value="1"/>
</dbReference>
<keyword evidence="5" id="KW-0238">DNA-binding</keyword>
<comment type="subcellular location">
    <subcellularLocation>
        <location evidence="1">Cytoplasm</location>
    </subcellularLocation>
</comment>
<dbReference type="InterPro" id="IPR001669">
    <property type="entry name" value="Arg_repress"/>
</dbReference>
<dbReference type="HAMAP" id="MF_00173">
    <property type="entry name" value="Arg_repressor"/>
    <property type="match status" value="1"/>
</dbReference>
<dbReference type="EMBL" id="UOEI01000662">
    <property type="protein sequence ID" value="VAW08979.1"/>
    <property type="molecule type" value="Genomic_DNA"/>
</dbReference>
<keyword evidence="3" id="KW-0963">Cytoplasm</keyword>
<accession>A0A3B0TA55</accession>
<organism evidence="9">
    <name type="scientific">hydrothermal vent metagenome</name>
    <dbReference type="NCBI Taxonomy" id="652676"/>
    <lineage>
        <taxon>unclassified sequences</taxon>
        <taxon>metagenomes</taxon>
        <taxon>ecological metagenomes</taxon>
    </lineage>
</organism>
<dbReference type="Pfam" id="PF01316">
    <property type="entry name" value="Arg_repressor"/>
    <property type="match status" value="1"/>
</dbReference>
<dbReference type="GO" id="GO:0005737">
    <property type="term" value="C:cytoplasm"/>
    <property type="evidence" value="ECO:0007669"/>
    <property type="project" value="UniProtKB-SubCell"/>
</dbReference>
<dbReference type="InterPro" id="IPR020899">
    <property type="entry name" value="Arg_repress_C"/>
</dbReference>
<dbReference type="Pfam" id="PF02863">
    <property type="entry name" value="Arg_repressor_C"/>
    <property type="match status" value="1"/>
</dbReference>
<dbReference type="AlphaFoldDB" id="A0A3B0TA55"/>
<dbReference type="GO" id="GO:0003700">
    <property type="term" value="F:DNA-binding transcription factor activity"/>
    <property type="evidence" value="ECO:0007669"/>
    <property type="project" value="InterPro"/>
</dbReference>
<evidence type="ECO:0000256" key="6">
    <source>
        <dbReference type="ARBA" id="ARBA00023163"/>
    </source>
</evidence>
<dbReference type="GO" id="GO:0034618">
    <property type="term" value="F:arginine binding"/>
    <property type="evidence" value="ECO:0007669"/>
    <property type="project" value="InterPro"/>
</dbReference>